<protein>
    <submittedName>
        <fullName evidence="3">Phage scaffold protein</fullName>
    </submittedName>
</protein>
<dbReference type="EMBL" id="QMAU01000049">
    <property type="protein sequence ID" value="RXI52668.1"/>
    <property type="molecule type" value="Genomic_DNA"/>
</dbReference>
<dbReference type="Proteomes" id="UP000290273">
    <property type="component" value="Unassembled WGS sequence"/>
</dbReference>
<accession>A0ABY0EPZ3</accession>
<organism evidence="3 4">
    <name type="scientific">Clostridium tetani</name>
    <dbReference type="NCBI Taxonomy" id="1513"/>
    <lineage>
        <taxon>Bacteria</taxon>
        <taxon>Bacillati</taxon>
        <taxon>Bacillota</taxon>
        <taxon>Clostridia</taxon>
        <taxon>Eubacteriales</taxon>
        <taxon>Clostridiaceae</taxon>
        <taxon>Clostridium</taxon>
    </lineage>
</organism>
<gene>
    <name evidence="3" type="ORF">DP131_12185</name>
</gene>
<name>A0ABY0EPZ3_CLOTA</name>
<feature type="compositionally biased region" description="Gly residues" evidence="2">
    <location>
        <begin position="160"/>
        <end position="169"/>
    </location>
</feature>
<evidence type="ECO:0000313" key="4">
    <source>
        <dbReference type="Proteomes" id="UP000290273"/>
    </source>
</evidence>
<dbReference type="Pfam" id="PF06810">
    <property type="entry name" value="Phage_scaffold"/>
    <property type="match status" value="1"/>
</dbReference>
<sequence>MPKLSEILGEHFKQIPEDLQKKYKDIDLVDSSNYVEKKELETANSSIKEYKKQLKDRDNQINELKEEYKDVDGLKDKLTKLEEENKNQKEEHEKQLAKIEFQNALNKALDNYNVKDKEVVTKLLDEDKLKQDGKDIIGLKEQMEIMQKERSYLFEEEQPGGTGSIGGGPSSFSNNTDQPKSIGEVLGKQQADQVKINETIDSFFK</sequence>
<keyword evidence="1" id="KW-0175">Coiled coil</keyword>
<dbReference type="RefSeq" id="WP_023437967.1">
    <property type="nucleotide sequence ID" value="NZ_CASHSW010000023.1"/>
</dbReference>
<feature type="region of interest" description="Disordered" evidence="2">
    <location>
        <begin position="154"/>
        <end position="188"/>
    </location>
</feature>
<reference evidence="3 4" key="1">
    <citation type="submission" date="2018-06" db="EMBL/GenBank/DDBJ databases">
        <title>Genome conservation of Clostridium tetani.</title>
        <authorList>
            <person name="Bruggemann H."/>
            <person name="Popoff M.R."/>
        </authorList>
    </citation>
    <scope>NUCLEOTIDE SEQUENCE [LARGE SCALE GENOMIC DNA]</scope>
    <source>
        <strain evidence="3 4">63.05</strain>
    </source>
</reference>
<dbReference type="InterPro" id="IPR009636">
    <property type="entry name" value="SCAF"/>
</dbReference>
<evidence type="ECO:0000313" key="3">
    <source>
        <dbReference type="EMBL" id="RXI52668.1"/>
    </source>
</evidence>
<evidence type="ECO:0000256" key="2">
    <source>
        <dbReference type="SAM" id="MobiDB-lite"/>
    </source>
</evidence>
<comment type="caution">
    <text evidence="3">The sequence shown here is derived from an EMBL/GenBank/DDBJ whole genome shotgun (WGS) entry which is preliminary data.</text>
</comment>
<evidence type="ECO:0000256" key="1">
    <source>
        <dbReference type="SAM" id="Coils"/>
    </source>
</evidence>
<feature type="coiled-coil region" evidence="1">
    <location>
        <begin position="37"/>
        <end position="107"/>
    </location>
</feature>
<proteinExistence type="predicted"/>